<name>A0AAW1JT42_POPJA</name>
<reference evidence="1 2" key="1">
    <citation type="journal article" date="2024" name="BMC Genomics">
        <title>De novo assembly and annotation of Popillia japonica's genome with initial clues to its potential as an invasive pest.</title>
        <authorList>
            <person name="Cucini C."/>
            <person name="Boschi S."/>
            <person name="Funari R."/>
            <person name="Cardaioli E."/>
            <person name="Iannotti N."/>
            <person name="Marturano G."/>
            <person name="Paoli F."/>
            <person name="Bruttini M."/>
            <person name="Carapelli A."/>
            <person name="Frati F."/>
            <person name="Nardi F."/>
        </authorList>
    </citation>
    <scope>NUCLEOTIDE SEQUENCE [LARGE SCALE GENOMIC DNA]</scope>
    <source>
        <strain evidence="1">DMR45628</strain>
    </source>
</reference>
<comment type="caution">
    <text evidence="1">The sequence shown here is derived from an EMBL/GenBank/DDBJ whole genome shotgun (WGS) entry which is preliminary data.</text>
</comment>
<accession>A0AAW1JT42</accession>
<dbReference type="AlphaFoldDB" id="A0AAW1JT42"/>
<organism evidence="1 2">
    <name type="scientific">Popillia japonica</name>
    <name type="common">Japanese beetle</name>
    <dbReference type="NCBI Taxonomy" id="7064"/>
    <lineage>
        <taxon>Eukaryota</taxon>
        <taxon>Metazoa</taxon>
        <taxon>Ecdysozoa</taxon>
        <taxon>Arthropoda</taxon>
        <taxon>Hexapoda</taxon>
        <taxon>Insecta</taxon>
        <taxon>Pterygota</taxon>
        <taxon>Neoptera</taxon>
        <taxon>Endopterygota</taxon>
        <taxon>Coleoptera</taxon>
        <taxon>Polyphaga</taxon>
        <taxon>Scarabaeiformia</taxon>
        <taxon>Scarabaeidae</taxon>
        <taxon>Rutelinae</taxon>
        <taxon>Popillia</taxon>
    </lineage>
</organism>
<evidence type="ECO:0000313" key="1">
    <source>
        <dbReference type="EMBL" id="KAK9707610.1"/>
    </source>
</evidence>
<sequence length="223" mass="24990">MMCGFASGVLLPPYVIYKSEKIVAKVPLGQPTLPRTTEPAGVAKVPLGQPTLPRTTEPAGALVHRVKIFHPVTISAQPARQVTRVRVTNFASTLLVSLRQARSTPATWYGYNEASFMSMEEFNGRFRAEFLSSKRWKELRDAIELQQTPRQPVGVFAARPRRLCLRFDPDWPEADLGNHITTRMSDRYCFQITQANPQTTEELLKLCEKIGQSPDYGGTIEAV</sequence>
<dbReference type="Proteomes" id="UP001458880">
    <property type="component" value="Unassembled WGS sequence"/>
</dbReference>
<proteinExistence type="predicted"/>
<keyword evidence="2" id="KW-1185">Reference proteome</keyword>
<dbReference type="EMBL" id="JASPKY010000345">
    <property type="protein sequence ID" value="KAK9707610.1"/>
    <property type="molecule type" value="Genomic_DNA"/>
</dbReference>
<evidence type="ECO:0000313" key="2">
    <source>
        <dbReference type="Proteomes" id="UP001458880"/>
    </source>
</evidence>
<protein>
    <submittedName>
        <fullName evidence="1">Uncharacterized protein</fullName>
    </submittedName>
</protein>
<gene>
    <name evidence="1" type="ORF">QE152_g27745</name>
</gene>